<evidence type="ECO:0000256" key="7">
    <source>
        <dbReference type="RuleBase" id="RU003894"/>
    </source>
</evidence>
<feature type="compositionally biased region" description="Low complexity" evidence="8">
    <location>
        <begin position="31"/>
        <end position="53"/>
    </location>
</feature>
<feature type="compositionally biased region" description="Low complexity" evidence="8">
    <location>
        <begin position="197"/>
        <end position="212"/>
    </location>
</feature>
<dbReference type="InterPro" id="IPR036390">
    <property type="entry name" value="WH_DNA-bd_sf"/>
</dbReference>
<evidence type="ECO:0000256" key="4">
    <source>
        <dbReference type="ARBA" id="ARBA00022990"/>
    </source>
</evidence>
<organism evidence="10 11">
    <name type="scientific">Caenorhabditis briggsae</name>
    <dbReference type="NCBI Taxonomy" id="6238"/>
    <lineage>
        <taxon>Eukaryota</taxon>
        <taxon>Metazoa</taxon>
        <taxon>Ecdysozoa</taxon>
        <taxon>Nematoda</taxon>
        <taxon>Chromadorea</taxon>
        <taxon>Rhabditida</taxon>
        <taxon>Rhabditina</taxon>
        <taxon>Rhabditomorpha</taxon>
        <taxon>Rhabditoidea</taxon>
        <taxon>Rhabditidae</taxon>
        <taxon>Peloderinae</taxon>
        <taxon>Caenorhabditis</taxon>
    </lineage>
</organism>
<dbReference type="EMBL" id="CP090893">
    <property type="protein sequence ID" value="ULT99792.1"/>
    <property type="molecule type" value="Genomic_DNA"/>
</dbReference>
<feature type="domain" description="H15" evidence="9">
    <location>
        <begin position="70"/>
        <end position="149"/>
    </location>
</feature>
<dbReference type="PRINTS" id="PR00624">
    <property type="entry name" value="HISTONEH5"/>
</dbReference>
<dbReference type="Gene3D" id="1.10.10.10">
    <property type="entry name" value="Winged helix-like DNA-binding domain superfamily/Winged helix DNA-binding domain"/>
    <property type="match status" value="1"/>
</dbReference>
<dbReference type="CDD" id="cd00073">
    <property type="entry name" value="H15"/>
    <property type="match status" value="1"/>
</dbReference>
<gene>
    <name evidence="10" type="ORF">L3Y34_000820</name>
</gene>
<dbReference type="GO" id="GO:0000786">
    <property type="term" value="C:nucleosome"/>
    <property type="evidence" value="ECO:0007669"/>
    <property type="project" value="InterPro"/>
</dbReference>
<name>A0AAE9IPG2_CAEBR</name>
<evidence type="ECO:0000256" key="3">
    <source>
        <dbReference type="ARBA" id="ARBA00022454"/>
    </source>
</evidence>
<accession>A0AAE9IPG2</accession>
<proteinExistence type="inferred from homology"/>
<dbReference type="SUPFAM" id="SSF46785">
    <property type="entry name" value="Winged helix' DNA-binding domain"/>
    <property type="match status" value="1"/>
</dbReference>
<sequence>MSDVAIAEAPVAVAPKAVRGGPRKTKNANTPKSPKSPKSPAARAGKTAKAAKTAAANKIPKVKKVKVVADHPAYLEMVTTAITELNEKKGASHQAILKTISKNHNLINMANTEKSVRSRLAIALKKGIAAGTILQVTGNGANGRFKLQKAGTKAGKSSAEPSTPKSTKKPAAAVTPSSEKKPKSPVAAKPVAKKSAKSPAAKKTSKAPAAKKTTTKKTTA</sequence>
<feature type="region of interest" description="Disordered" evidence="8">
    <location>
        <begin position="1"/>
        <end position="53"/>
    </location>
</feature>
<dbReference type="InterPro" id="IPR005818">
    <property type="entry name" value="Histone_H1/H5_H15"/>
</dbReference>
<dbReference type="PANTHER" id="PTHR11467:SF36">
    <property type="entry name" value="HISTONE 24-RELATED"/>
    <property type="match status" value="1"/>
</dbReference>
<dbReference type="FunFam" id="1.10.10.10:FF:001142">
    <property type="entry name" value="Protein CBG24678"/>
    <property type="match status" value="1"/>
</dbReference>
<evidence type="ECO:0000256" key="8">
    <source>
        <dbReference type="SAM" id="MobiDB-lite"/>
    </source>
</evidence>
<dbReference type="PANTHER" id="PTHR11467">
    <property type="entry name" value="HISTONE H1"/>
    <property type="match status" value="1"/>
</dbReference>
<keyword evidence="4" id="KW-0007">Acetylation</keyword>
<evidence type="ECO:0000256" key="6">
    <source>
        <dbReference type="ARBA" id="ARBA00023242"/>
    </source>
</evidence>
<evidence type="ECO:0000256" key="1">
    <source>
        <dbReference type="ARBA" id="ARBA00004123"/>
    </source>
</evidence>
<dbReference type="AlphaFoldDB" id="A0AAE9IPG2"/>
<evidence type="ECO:0000256" key="2">
    <source>
        <dbReference type="ARBA" id="ARBA00004286"/>
    </source>
</evidence>
<dbReference type="KEGG" id="cbr:CBG_24678"/>
<dbReference type="GO" id="GO:0006334">
    <property type="term" value="P:nucleosome assembly"/>
    <property type="evidence" value="ECO:0007669"/>
    <property type="project" value="InterPro"/>
</dbReference>
<feature type="compositionally biased region" description="Low complexity" evidence="8">
    <location>
        <begin position="1"/>
        <end position="18"/>
    </location>
</feature>
<dbReference type="Pfam" id="PF00538">
    <property type="entry name" value="Linker_histone"/>
    <property type="match status" value="1"/>
</dbReference>
<dbReference type="SMART" id="SM00526">
    <property type="entry name" value="H15"/>
    <property type="match status" value="1"/>
</dbReference>
<dbReference type="InterPro" id="IPR036388">
    <property type="entry name" value="WH-like_DNA-bd_sf"/>
</dbReference>
<evidence type="ECO:0000313" key="11">
    <source>
        <dbReference type="Proteomes" id="UP000827892"/>
    </source>
</evidence>
<dbReference type="PROSITE" id="PS51504">
    <property type="entry name" value="H15"/>
    <property type="match status" value="1"/>
</dbReference>
<reference evidence="10 11" key="1">
    <citation type="submission" date="2022-05" db="EMBL/GenBank/DDBJ databases">
        <title>Chromosome-level reference genomes for two strains of Caenorhabditis briggsae: an improved platform for comparative genomics.</title>
        <authorList>
            <person name="Stevens L."/>
            <person name="Andersen E.C."/>
        </authorList>
    </citation>
    <scope>NUCLEOTIDE SEQUENCE [LARGE SCALE GENOMIC DNA]</scope>
    <source>
        <strain evidence="10">QX1410_ONT</strain>
        <tissue evidence="10">Whole-organism</tissue>
    </source>
</reference>
<dbReference type="GO" id="GO:0030527">
    <property type="term" value="F:structural constituent of chromatin"/>
    <property type="evidence" value="ECO:0007669"/>
    <property type="project" value="InterPro"/>
</dbReference>
<dbReference type="InterPro" id="IPR005819">
    <property type="entry name" value="H1/H5"/>
</dbReference>
<dbReference type="Proteomes" id="UP000827892">
    <property type="component" value="Chromosome III"/>
</dbReference>
<evidence type="ECO:0000256" key="5">
    <source>
        <dbReference type="ARBA" id="ARBA00023125"/>
    </source>
</evidence>
<evidence type="ECO:0000259" key="9">
    <source>
        <dbReference type="PROSITE" id="PS51504"/>
    </source>
</evidence>
<comment type="subcellular location">
    <subcellularLocation>
        <location evidence="2">Chromosome</location>
    </subcellularLocation>
    <subcellularLocation>
        <location evidence="1 7">Nucleus</location>
    </subcellularLocation>
</comment>
<evidence type="ECO:0000313" key="10">
    <source>
        <dbReference type="EMBL" id="ULT99792.1"/>
    </source>
</evidence>
<dbReference type="GO" id="GO:0003677">
    <property type="term" value="F:DNA binding"/>
    <property type="evidence" value="ECO:0007669"/>
    <property type="project" value="UniProtKB-KW"/>
</dbReference>
<dbReference type="GO" id="GO:0005634">
    <property type="term" value="C:nucleus"/>
    <property type="evidence" value="ECO:0007669"/>
    <property type="project" value="UniProtKB-SubCell"/>
</dbReference>
<keyword evidence="3 7" id="KW-0158">Chromosome</keyword>
<keyword evidence="6 7" id="KW-0539">Nucleus</keyword>
<dbReference type="OMA" id="HPAYLEM"/>
<comment type="similarity">
    <text evidence="7">Belongs to the histone H1/H5 family.</text>
</comment>
<keyword evidence="5 7" id="KW-0238">DNA-binding</keyword>
<feature type="region of interest" description="Disordered" evidence="8">
    <location>
        <begin position="148"/>
        <end position="220"/>
    </location>
</feature>
<protein>
    <recommendedName>
        <fullName evidence="9">H15 domain-containing protein</fullName>
    </recommendedName>
</protein>